<feature type="coiled-coil region" evidence="1">
    <location>
        <begin position="220"/>
        <end position="275"/>
    </location>
</feature>
<accession>A0A4Y6EBP0</accession>
<keyword evidence="6" id="KW-1185">Reference proteome</keyword>
<dbReference type="PANTHER" id="PTHR34491:SF156">
    <property type="entry name" value="KINESIN MOTOR DOMAIN-CONTAINING PROTEIN"/>
    <property type="match status" value="1"/>
</dbReference>
<feature type="region of interest" description="Disordered" evidence="2">
    <location>
        <begin position="850"/>
        <end position="914"/>
    </location>
</feature>
<sequence length="3010" mass="321043">MALTRYQAGTAFVRVKPDFTDFGKVLERKVQDNLNNIAARAQIDKKSVDRARAQLRSLANENASPTIAPKVDKRAMAQAEKAVGNLLGRHSHAVIEAEVRTIKAEQQLARLTGKRHQTIEVEIDSKSAMREFAKARQEISKVLERSGPLNASGVKSIQRVMSRALRVDAVTNDLLPRKAEWDRAAAEAARLKKIIKSGPQLSTKQLAAASEGYVKAAQKLADVEKRFAAASEAAATAQKEAAAADARHLRSAKARARIESGIKKSRADVARLEREYAGRPEALEAQGDRVDTLRRRKSKYDDLVAKAPRGQGANADDRRQYQLEDRIASAMERLPKDASGFVSTSDLRKALKGVTREEFDQAMVKFQRRPGVSLIPQEDQKTLTDQQRRDAVKVGTQPSHLFGIEGTSWRDGRTAAPISKTQQQNLDRQARATRELAEAEEKLEALRKRSMAVPAELQEAKQRVEALEALKAQADDRVDRNRALSKRAARGEREAADELRRATSVRQNAETGYNDKLTNLTETRAAVGIKAERELKEAREAYTKALDEEAAAQARYTRLLPKQANELKRLQGAFTQLRSSSISSRDDLFDLLNRAGQVTQYERTRAKLTVTGEESNTALSALQRKVPTRIQDSRLDKDVVAMQAASRAASTYDRVMAQLEQRTFSLTQAERAMAEAERAVAHHRAEGTIATERGEAALRRYEQQMERVGHLTRQRNVVSEAAGTARTDYNATARNLENRINLNPLTRFIETVDHQAKRVIDGFTERLIFAGRLLSAVSSLGMAAGAGVAVLGAVNLVPLVGAIGQVAGVLATLPALAAGAAAGIAAIAVGFSGIGDAFKAATKLTDARTKAAGPSSATASRNAQRQVEQAQKAQARTAQQGARQIEDAEKSIQRAQKSSQDAQKDLTRERKAARQEIEEMNRSLKGLALDEEDAALSVEEARKALRETLADPDADGTDRKRARLSYRQAIQNLSDVRYANKQTRGEIAEANRLGVNGSERVVQAQERATSSQEQLAEAQKNLAQTQKDVADANADAADRVAQAQESMAEAASGGSNAIATAAYEYEEALKKLAPNAAALVDGTTKMGDAWTDVRKATSQELLSGMARDLVEIGQVQLPILRTGLSDVAGELNGGIRVGMGWLKSNRGAADMTTILGASADGAGALSRAVSHVTTALLGLSAESSNTFPRFGRAVEDASLKFARFIENGRETNSINEYMGRIIDRTKVVGGLFIDLGRIVGGVFSGSMSQGESMLRNFSEWADRTADFLQGVEGQQKVADFFSRVNDLFGNALFIVDKLADALVDVVIPAFSTVSSIFGPALSLIVGLLAGLEAQTGVLKYLLTGYLALRIVNSIFGRIGAAVSNTNNVVGRQVGILGQMRTAWVNAGVAAQNTNQRAGRLAAVHQVVANHSAAVTRMGRQYIIAEGHAAKLNRTAGALAYARSGVAQAMSGIGGALGGPVGIALLAGTVGLGMWASAAQKAKAQAEAFTDASTAIADAQEGVSKALRDSRGAVDSSVMGEVGKQVQAEMDKINAAIDNGPSWWERLATKGFDDDAWSLGKGWMDGIRERSDLKSEMEGLKSVLDDLEISSDRVSAAIGGSDEEWVNFRRTLQGAGPEGERLLGIFQGQRDALMQQRDQVLAIQPGYLDLADAIGVLADKSATAEERATALSRALDALTPGKEEQDAVYAFGESLDAIKQRIESMTETGGFGLELVNPDGSVNTLKENGRTIYDSIREGRDKLAALRERGEDTGEFWQQYTDDIIALGAAAGITEPQIRAMLDTYNATPDRVDMVIGLTGASDVLQDLVGVRMAFADLKPGQTKTMQVELKDRNSQKVIEDLGGKVRWINMQEGIAEVTLDSTALEAGFGKSVALMQALNILTSTATANLDTNTFEVDAQNAKRIIDVLDQYRGDATIGAVIKELESGVGLSFTALDNLEKEHTEPTVGADITPLQAAIDQARKELDALKNGDPSPDRMPRADRPEEYTDERGNKHTRWYDENDNERHRVVGPNGEELNPDGTPKKKIERNSVGGSFYLGGRLPLFAAGGRMPSSGPGTESRDGIFAVGPDGVPRARVDGGEWVINAAMSQKYHALLALINADRLAGFANGGQLPGGGQPGMFGLQMGALGDPFAPLAQGVGALGSMFSSALTGEAIPAWQQFGAQLQGGAATLISPALNGVTGLVTQLTQKFTTAAATVAPTWTQMTESILGAKTSTIDPAFAGISGGITTVEAAFTNGVANIRTQWDGMRSATGDPVRFTIDQVFNQGLVGMWNSVADLIGATKMAPYVAKFATGGYVTGPGGPTDDKIPAMLSNGEFVLNARATRAAGIDNLRRFNSANGADGPQGMFGVGTGRMHYATGGLADTNSPAFKALQRAHLFAKKWSGTPYEWGGSFATHGGVDCSGYMSSIADVIQGGTGMFRKWATGAFPGGGNVQGAVGPQGFVKGLGAGFSIGVSGVHTAGTLGGVPGLPTVNVESGGGTGGGATYGPPAGGADQSQFPSQYHLPIVDGMFVSAGGGGGAAPDMGSIIRTMMDPGLQRMLSNARAFKGNGTVGNLPVWIANSYNTLARDKVIKLAEEITRYTGPAIMGGDVNRWRPMVIQALKRNGYAATDAEINAMLAQIQSESSGNPSAIQQVLDVNSGGNEAAGLLQIAKGTWPGVRDPSLPDDRLDPWANMNGALRYLKMNNLDLLSTWGHGHGYDRGGIFEDGTFGWNTSGKPEAVFTNRQWLQLDELVTALLNPKLFSRLVGETPVAATGSTPTPQLMALPPELGDAAAAAEPLHPEALALYKKYGVTPPEPTPPITEDLTTPEVPEEPEDPLANYSGPLADVLKKGQVIGQAANGLANPEAMARLGDIDHDYKRAHAIKQRLGVATKYRTDSENLASTLRAEGKEKEAAEIEAGIDAREREIAGGDPQKLAELATLADGEAPSVTLRQQAEEQFKQYLVENALGISESVLSAGMGAVGNSGAGDIIINGGVRTNSWKDAQRSIERSQKRKARQASRAGYR</sequence>
<feature type="compositionally biased region" description="Basic residues" evidence="2">
    <location>
        <begin position="2997"/>
        <end position="3010"/>
    </location>
</feature>
<keyword evidence="1" id="KW-0175">Coiled coil</keyword>
<evidence type="ECO:0000313" key="6">
    <source>
        <dbReference type="Proteomes" id="UP000319811"/>
    </source>
</evidence>
<dbReference type="Gene3D" id="3.90.1720.10">
    <property type="entry name" value="endopeptidase domain like (from Nostoc punctiforme)"/>
    <property type="match status" value="1"/>
</dbReference>
<dbReference type="Gene3D" id="1.10.530.10">
    <property type="match status" value="1"/>
</dbReference>
<feature type="compositionally biased region" description="Basic and acidic residues" evidence="2">
    <location>
        <begin position="902"/>
        <end position="914"/>
    </location>
</feature>
<feature type="transmembrane region" description="Helical" evidence="3">
    <location>
        <begin position="773"/>
        <end position="797"/>
    </location>
</feature>
<feature type="domain" description="EF-hand" evidence="4">
    <location>
        <begin position="322"/>
        <end position="357"/>
    </location>
</feature>
<dbReference type="GeneID" id="77943110"/>
<dbReference type="Pfam" id="PF01464">
    <property type="entry name" value="SLT"/>
    <property type="match status" value="1"/>
</dbReference>
<name>A0A4Y6EBP0_9CAUD</name>
<feature type="compositionally biased region" description="Low complexity" evidence="2">
    <location>
        <begin position="869"/>
        <end position="883"/>
    </location>
</feature>
<evidence type="ECO:0000256" key="2">
    <source>
        <dbReference type="SAM" id="MobiDB-lite"/>
    </source>
</evidence>
<feature type="region of interest" description="Disordered" evidence="2">
    <location>
        <begin position="2986"/>
        <end position="3010"/>
    </location>
</feature>
<evidence type="ECO:0000256" key="3">
    <source>
        <dbReference type="SAM" id="Phobius"/>
    </source>
</evidence>
<dbReference type="InterPro" id="IPR008258">
    <property type="entry name" value="Transglycosylase_SLT_dom_1"/>
</dbReference>
<dbReference type="GO" id="GO:0005509">
    <property type="term" value="F:calcium ion binding"/>
    <property type="evidence" value="ECO:0007669"/>
    <property type="project" value="InterPro"/>
</dbReference>
<feature type="coiled-coil region" evidence="1">
    <location>
        <begin position="528"/>
        <end position="555"/>
    </location>
</feature>
<feature type="region of interest" description="Disordered" evidence="2">
    <location>
        <begin position="1966"/>
        <end position="2030"/>
    </location>
</feature>
<feature type="compositionally biased region" description="Basic and acidic residues" evidence="2">
    <location>
        <begin position="489"/>
        <end position="501"/>
    </location>
</feature>
<gene>
    <name evidence="5" type="primary">29</name>
    <name evidence="5" type="ORF">SEA_MOLLYMUR_29</name>
</gene>
<dbReference type="SUPFAM" id="SSF53955">
    <property type="entry name" value="Lysozyme-like"/>
    <property type="match status" value="1"/>
</dbReference>
<reference evidence="5 6" key="1">
    <citation type="submission" date="2019-05" db="EMBL/GenBank/DDBJ databases">
        <authorList>
            <person name="Murphy M.E."/>
            <person name="Alvaro L.E."/>
            <person name="Baker K.N."/>
            <person name="Baxter I.S."/>
            <person name="Brown M.R."/>
            <person name="Driscoll K.D."/>
            <person name="Elrubaie J.M."/>
            <person name="Feith S.L."/>
            <person name="Indihar D.F."/>
            <person name="Knoch V.T."/>
            <person name="Koirtyohann K.M."/>
            <person name="Kratz M.A."/>
            <person name="Lear A.H."/>
            <person name="Lindblom K.E."/>
            <person name="Marcus E.R."/>
            <person name="Sensor R."/>
            <person name="Sherman S.J."/>
            <person name="Swift V.R."/>
            <person name="White K.E."/>
            <person name="Wills S.J."/>
            <person name="Gatt S.M."/>
            <person name="Lohbauer S.A."/>
            <person name="Power T.R."/>
            <person name="Rosales K.A."/>
            <person name="Sisson B.M."/>
            <person name="Isern S."/>
            <person name="Michael S.F."/>
            <person name="Monti D.L."/>
            <person name="Garlena R.A."/>
            <person name="Russell D.A."/>
            <person name="Pope W.H."/>
            <person name="Jacobs-Sera D."/>
            <person name="Hatfull G.F."/>
        </authorList>
    </citation>
    <scope>NUCLEOTIDE SEQUENCE [LARGE SCALE GENOMIC DNA]</scope>
</reference>
<keyword evidence="3" id="KW-0472">Membrane</keyword>
<organism evidence="5 6">
    <name type="scientific">Gordonia phage Mollymur</name>
    <dbReference type="NCBI Taxonomy" id="2590895"/>
    <lineage>
        <taxon>Viruses</taxon>
        <taxon>Duplodnaviria</taxon>
        <taxon>Heunggongvirae</taxon>
        <taxon>Uroviricota</taxon>
        <taxon>Caudoviricetes</taxon>
        <taxon>Mollymurvirus</taxon>
        <taxon>Mollymurvirus mollymur</taxon>
    </lineage>
</organism>
<dbReference type="InterPro" id="IPR002048">
    <property type="entry name" value="EF_hand_dom"/>
</dbReference>
<dbReference type="EMBL" id="MK977705">
    <property type="protein sequence ID" value="QDF15390.1"/>
    <property type="molecule type" value="Genomic_DNA"/>
</dbReference>
<dbReference type="RefSeq" id="YP_010667001.1">
    <property type="nucleotide sequence ID" value="NC_070948.1"/>
</dbReference>
<evidence type="ECO:0000256" key="1">
    <source>
        <dbReference type="SAM" id="Coils"/>
    </source>
</evidence>
<dbReference type="PANTHER" id="PTHR34491">
    <property type="entry name" value="A-TYPE INCLUSION PROTEIN, PUTATIVE-RELATED"/>
    <property type="match status" value="1"/>
</dbReference>
<feature type="region of interest" description="Disordered" evidence="2">
    <location>
        <begin position="485"/>
        <end position="504"/>
    </location>
</feature>
<evidence type="ECO:0000313" key="5">
    <source>
        <dbReference type="EMBL" id="QDF15390.1"/>
    </source>
</evidence>
<dbReference type="Proteomes" id="UP000319811">
    <property type="component" value="Segment"/>
</dbReference>
<feature type="compositionally biased region" description="Polar residues" evidence="2">
    <location>
        <begin position="855"/>
        <end position="868"/>
    </location>
</feature>
<feature type="coiled-coil region" evidence="1">
    <location>
        <begin position="422"/>
        <end position="477"/>
    </location>
</feature>
<feature type="region of interest" description="Disordered" evidence="2">
    <location>
        <begin position="2798"/>
        <end position="2818"/>
    </location>
</feature>
<dbReference type="PROSITE" id="PS50222">
    <property type="entry name" value="EF_HAND_2"/>
    <property type="match status" value="1"/>
</dbReference>
<feature type="region of interest" description="Disordered" evidence="2">
    <location>
        <begin position="1004"/>
        <end position="1034"/>
    </location>
</feature>
<dbReference type="KEGG" id="vg:77943110"/>
<evidence type="ECO:0000259" key="4">
    <source>
        <dbReference type="PROSITE" id="PS50222"/>
    </source>
</evidence>
<keyword evidence="3" id="KW-1133">Transmembrane helix</keyword>
<proteinExistence type="predicted"/>
<dbReference type="InterPro" id="IPR023346">
    <property type="entry name" value="Lysozyme-like_dom_sf"/>
</dbReference>
<keyword evidence="3" id="KW-0812">Transmembrane</keyword>
<feature type="transmembrane region" description="Helical" evidence="3">
    <location>
        <begin position="809"/>
        <end position="834"/>
    </location>
</feature>
<feature type="compositionally biased region" description="Basic and acidic residues" evidence="2">
    <location>
        <begin position="1966"/>
        <end position="2008"/>
    </location>
</feature>
<feature type="coiled-coil region" evidence="1">
    <location>
        <begin position="642"/>
        <end position="686"/>
    </location>
</feature>
<protein>
    <submittedName>
        <fullName evidence="5">Tape measure protein</fullName>
    </submittedName>
</protein>